<name>M1DTQ2_SOLTU</name>
<feature type="compositionally biased region" description="Basic and acidic residues" evidence="1">
    <location>
        <begin position="168"/>
        <end position="195"/>
    </location>
</feature>
<dbReference type="InParanoid" id="M1DTQ2"/>
<feature type="compositionally biased region" description="Low complexity" evidence="1">
    <location>
        <begin position="121"/>
        <end position="131"/>
    </location>
</feature>
<evidence type="ECO:0000313" key="3">
    <source>
        <dbReference type="Proteomes" id="UP000011115"/>
    </source>
</evidence>
<dbReference type="PaxDb" id="4113-PGSC0003DMT400094236"/>
<evidence type="ECO:0000256" key="1">
    <source>
        <dbReference type="SAM" id="MobiDB-lite"/>
    </source>
</evidence>
<dbReference type="Proteomes" id="UP000011115">
    <property type="component" value="Unassembled WGS sequence"/>
</dbReference>
<keyword evidence="3" id="KW-1185">Reference proteome</keyword>
<feature type="compositionally biased region" description="Polar residues" evidence="1">
    <location>
        <begin position="199"/>
        <end position="211"/>
    </location>
</feature>
<feature type="region of interest" description="Disordered" evidence="1">
    <location>
        <begin position="1"/>
        <end position="23"/>
    </location>
</feature>
<dbReference type="EnsemblPlants" id="PGSC0003DMT400094236">
    <property type="protein sequence ID" value="PGSC0003DMT400094236"/>
    <property type="gene ID" value="PGSC0003DMG400043807"/>
</dbReference>
<dbReference type="AlphaFoldDB" id="M1DTQ2"/>
<reference evidence="2" key="2">
    <citation type="submission" date="2015-06" db="UniProtKB">
        <authorList>
            <consortium name="EnsemblPlants"/>
        </authorList>
    </citation>
    <scope>IDENTIFICATION</scope>
    <source>
        <strain evidence="2">DM1-3 516 R44</strain>
    </source>
</reference>
<accession>M1DTQ2</accession>
<feature type="compositionally biased region" description="Polar residues" evidence="1">
    <location>
        <begin position="138"/>
        <end position="161"/>
    </location>
</feature>
<reference evidence="3" key="1">
    <citation type="journal article" date="2011" name="Nature">
        <title>Genome sequence and analysis of the tuber crop potato.</title>
        <authorList>
            <consortium name="The Potato Genome Sequencing Consortium"/>
        </authorList>
    </citation>
    <scope>NUCLEOTIDE SEQUENCE [LARGE SCALE GENOMIC DNA]</scope>
    <source>
        <strain evidence="3">cv. DM1-3 516 R44</strain>
    </source>
</reference>
<feature type="region of interest" description="Disordered" evidence="1">
    <location>
        <begin position="87"/>
        <end position="211"/>
    </location>
</feature>
<protein>
    <submittedName>
        <fullName evidence="2">Gag-pol polyprotein</fullName>
    </submittedName>
</protein>
<dbReference type="Gramene" id="PGSC0003DMT400094236">
    <property type="protein sequence ID" value="PGSC0003DMT400094236"/>
    <property type="gene ID" value="PGSC0003DMG400043807"/>
</dbReference>
<feature type="compositionally biased region" description="Polar residues" evidence="1">
    <location>
        <begin position="99"/>
        <end position="118"/>
    </location>
</feature>
<proteinExistence type="predicted"/>
<evidence type="ECO:0000313" key="2">
    <source>
        <dbReference type="EnsemblPlants" id="PGSC0003DMT400094236"/>
    </source>
</evidence>
<organism evidence="2 3">
    <name type="scientific">Solanum tuberosum</name>
    <name type="common">Potato</name>
    <dbReference type="NCBI Taxonomy" id="4113"/>
    <lineage>
        <taxon>Eukaryota</taxon>
        <taxon>Viridiplantae</taxon>
        <taxon>Streptophyta</taxon>
        <taxon>Embryophyta</taxon>
        <taxon>Tracheophyta</taxon>
        <taxon>Spermatophyta</taxon>
        <taxon>Magnoliopsida</taxon>
        <taxon>eudicotyledons</taxon>
        <taxon>Gunneridae</taxon>
        <taxon>Pentapetalae</taxon>
        <taxon>asterids</taxon>
        <taxon>lamiids</taxon>
        <taxon>Solanales</taxon>
        <taxon>Solanaceae</taxon>
        <taxon>Solanoideae</taxon>
        <taxon>Solaneae</taxon>
        <taxon>Solanum</taxon>
    </lineage>
</organism>
<dbReference type="HOGENOM" id="CLU_043741_2_0_1"/>
<feature type="compositionally biased region" description="Basic residues" evidence="1">
    <location>
        <begin position="1"/>
        <end position="13"/>
    </location>
</feature>
<sequence>MPLRRSVRGHPARRNVEEQELPNAPEVQLQGEVTNAEFREAIRMLSQAVTNQLWLHSSWNAAMLIGDMDMSRLMVYVQQVEEEKLRNREEFRNKRAKTGNESGQQKGNVNRSSFQQRQRGPAPSSVSAPAPRNKSGYAGQNSQNFRAGPAQSQNSIAQESNRGLACARRGEEEEEEKIKQEVSVKDPRGYRRGDPYQDSDASTKSWQRASS</sequence>